<reference evidence="6 7" key="1">
    <citation type="submission" date="2023-08" db="EMBL/GenBank/DDBJ databases">
        <title>Phytohabitans sansha sp. nov., isolated from marine sediment.</title>
        <authorList>
            <person name="Zhao Y."/>
            <person name="Yi K."/>
        </authorList>
    </citation>
    <scope>NUCLEOTIDE SEQUENCE [LARGE SCALE GENOMIC DNA]</scope>
    <source>
        <strain evidence="6 7">ZYX-F-186</strain>
    </source>
</reference>
<proteinExistence type="predicted"/>
<evidence type="ECO:0000256" key="1">
    <source>
        <dbReference type="ARBA" id="ARBA00022722"/>
    </source>
</evidence>
<sequence>MRDVHIALINVRGGSMNPLWDYLSWTNTAAQRLGTMISTADVNRLVHTRRYELLLSAFTNETLNAPIAGLLQLEMGEQDRNFEVAIAALEDQIARWTSRAIFVAPDTSFYIHHPAKLREINFQQVLHDAGLYTTLRGSDGEIHILIPDAVIDELDRLKESKDRHARWRAGHTLGVVDELFADPSAQPLLYQVKKEPWRNATVTMELLADPVGHVRLPESDDEIIDRLVGVKPLAARQVTVLTYDTGMCTRARRAGLGVVKPPRDFGPEST</sequence>
<keyword evidence="7" id="KW-1185">Reference proteome</keyword>
<evidence type="ECO:0000256" key="3">
    <source>
        <dbReference type="ARBA" id="ARBA00022801"/>
    </source>
</evidence>
<evidence type="ECO:0000259" key="5">
    <source>
        <dbReference type="Pfam" id="PF13638"/>
    </source>
</evidence>
<dbReference type="EMBL" id="JAVHUY010000010">
    <property type="protein sequence ID" value="MDQ7905502.1"/>
    <property type="molecule type" value="Genomic_DNA"/>
</dbReference>
<dbReference type="Pfam" id="PF13638">
    <property type="entry name" value="PIN_4"/>
    <property type="match status" value="1"/>
</dbReference>
<dbReference type="Proteomes" id="UP001230908">
    <property type="component" value="Unassembled WGS sequence"/>
</dbReference>
<comment type="caution">
    <text evidence="6">The sequence shown here is derived from an EMBL/GenBank/DDBJ whole genome shotgun (WGS) entry which is preliminary data.</text>
</comment>
<evidence type="ECO:0000256" key="4">
    <source>
        <dbReference type="ARBA" id="ARBA00022842"/>
    </source>
</evidence>
<evidence type="ECO:0000313" key="7">
    <source>
        <dbReference type="Proteomes" id="UP001230908"/>
    </source>
</evidence>
<evidence type="ECO:0000256" key="2">
    <source>
        <dbReference type="ARBA" id="ARBA00022723"/>
    </source>
</evidence>
<keyword evidence="1" id="KW-0540">Nuclease</keyword>
<keyword evidence="4" id="KW-0460">Magnesium</keyword>
<evidence type="ECO:0000313" key="6">
    <source>
        <dbReference type="EMBL" id="MDQ7905502.1"/>
    </source>
</evidence>
<protein>
    <submittedName>
        <fullName evidence="6">PIN domain-containing protein</fullName>
    </submittedName>
</protein>
<keyword evidence="2" id="KW-0479">Metal-binding</keyword>
<accession>A0ABU0ZEN3</accession>
<gene>
    <name evidence="6" type="ORF">RB614_13310</name>
</gene>
<name>A0ABU0ZEN3_9ACTN</name>
<dbReference type="InterPro" id="IPR002716">
    <property type="entry name" value="PIN_dom"/>
</dbReference>
<dbReference type="RefSeq" id="WP_308712768.1">
    <property type="nucleotide sequence ID" value="NZ_JAVHUY010000010.1"/>
</dbReference>
<organism evidence="6 7">
    <name type="scientific">Phytohabitans maris</name>
    <dbReference type="NCBI Taxonomy" id="3071409"/>
    <lineage>
        <taxon>Bacteria</taxon>
        <taxon>Bacillati</taxon>
        <taxon>Actinomycetota</taxon>
        <taxon>Actinomycetes</taxon>
        <taxon>Micromonosporales</taxon>
        <taxon>Micromonosporaceae</taxon>
    </lineage>
</organism>
<keyword evidence="3" id="KW-0378">Hydrolase</keyword>
<dbReference type="Gene3D" id="3.40.50.1010">
    <property type="entry name" value="5'-nuclease"/>
    <property type="match status" value="1"/>
</dbReference>
<feature type="domain" description="PIN" evidence="5">
    <location>
        <begin position="105"/>
        <end position="258"/>
    </location>
</feature>